<reference evidence="1" key="1">
    <citation type="submission" date="2023-10" db="EMBL/GenBank/DDBJ databases">
        <authorList>
            <person name="Chen Y."/>
            <person name="Shah S."/>
            <person name="Dougan E. K."/>
            <person name="Thang M."/>
            <person name="Chan C."/>
        </authorList>
    </citation>
    <scope>NUCLEOTIDE SEQUENCE [LARGE SCALE GENOMIC DNA]</scope>
</reference>
<accession>A0ABN9PU57</accession>
<comment type="caution">
    <text evidence="1">The sequence shown here is derived from an EMBL/GenBank/DDBJ whole genome shotgun (WGS) entry which is preliminary data.</text>
</comment>
<keyword evidence="2" id="KW-1185">Reference proteome</keyword>
<evidence type="ECO:0000313" key="2">
    <source>
        <dbReference type="Proteomes" id="UP001189429"/>
    </source>
</evidence>
<organism evidence="1 2">
    <name type="scientific">Prorocentrum cordatum</name>
    <dbReference type="NCBI Taxonomy" id="2364126"/>
    <lineage>
        <taxon>Eukaryota</taxon>
        <taxon>Sar</taxon>
        <taxon>Alveolata</taxon>
        <taxon>Dinophyceae</taxon>
        <taxon>Prorocentrales</taxon>
        <taxon>Prorocentraceae</taxon>
        <taxon>Prorocentrum</taxon>
    </lineage>
</organism>
<evidence type="ECO:0000313" key="1">
    <source>
        <dbReference type="EMBL" id="CAK0796715.1"/>
    </source>
</evidence>
<sequence>MSRWSAPSLSIAATWSTIQFPSGGHFGHPCEKQLAQFKMHVESIGNVSMWTLCLILQGKQSAKLPDECDQARPNMIHRMWVDYLAQRAFVRQWSNVRQQRITSLEATCKGLADMKLWVANKGAAICTHHTDAVRVARASWMGGCQAKAQKTAGCLGTDIGGWIMVWTQRLPPPCLFLVLHRPRRPRGHLEMKRGRVGLTLIAQQV</sequence>
<dbReference type="Proteomes" id="UP001189429">
    <property type="component" value="Unassembled WGS sequence"/>
</dbReference>
<name>A0ABN9PU57_9DINO</name>
<gene>
    <name evidence="1" type="ORF">PCOR1329_LOCUS6016</name>
</gene>
<dbReference type="EMBL" id="CAUYUJ010001603">
    <property type="protein sequence ID" value="CAK0796715.1"/>
    <property type="molecule type" value="Genomic_DNA"/>
</dbReference>
<proteinExistence type="predicted"/>
<protein>
    <submittedName>
        <fullName evidence="1">Uncharacterized protein</fullName>
    </submittedName>
</protein>